<keyword evidence="6 13" id="KW-0808">Transferase</keyword>
<accession>A0ABM8WIG9</accession>
<protein>
    <recommendedName>
        <fullName evidence="3">histidine kinase</fullName>
        <ecNumber evidence="3">2.7.13.3</ecNumber>
    </recommendedName>
</protein>
<evidence type="ECO:0000313" key="14">
    <source>
        <dbReference type="Proteomes" id="UP000706525"/>
    </source>
</evidence>
<dbReference type="InterPro" id="IPR001294">
    <property type="entry name" value="Phytochrome"/>
</dbReference>
<dbReference type="SUPFAM" id="SSF55874">
    <property type="entry name" value="ATPase domain of HSP90 chaperone/DNA topoisomerase II/histidine kinase"/>
    <property type="match status" value="1"/>
</dbReference>
<dbReference type="InterPro" id="IPR043150">
    <property type="entry name" value="Phytochrome_PHY_sf"/>
</dbReference>
<dbReference type="SUPFAM" id="SSF55785">
    <property type="entry name" value="PYP-like sensor domain (PAS domain)"/>
    <property type="match status" value="1"/>
</dbReference>
<name>A0ABM8WIG9_9BURK</name>
<feature type="compositionally biased region" description="Basic and acidic residues" evidence="10">
    <location>
        <begin position="805"/>
        <end position="814"/>
    </location>
</feature>
<evidence type="ECO:0000256" key="9">
    <source>
        <dbReference type="ARBA" id="ARBA00023170"/>
    </source>
</evidence>
<dbReference type="Gene3D" id="3.30.450.20">
    <property type="entry name" value="PAS domain"/>
    <property type="match status" value="1"/>
</dbReference>
<organism evidence="13 14">
    <name type="scientific">Cupriavidus pampae</name>
    <dbReference type="NCBI Taxonomy" id="659251"/>
    <lineage>
        <taxon>Bacteria</taxon>
        <taxon>Pseudomonadati</taxon>
        <taxon>Pseudomonadota</taxon>
        <taxon>Betaproteobacteria</taxon>
        <taxon>Burkholderiales</taxon>
        <taxon>Burkholderiaceae</taxon>
        <taxon>Cupriavidus</taxon>
    </lineage>
</organism>
<dbReference type="PROSITE" id="PS50046">
    <property type="entry name" value="PHYTOCHROME_2"/>
    <property type="match status" value="1"/>
</dbReference>
<dbReference type="Pfam" id="PF00512">
    <property type="entry name" value="HisKA"/>
    <property type="match status" value="1"/>
</dbReference>
<keyword evidence="9" id="KW-0675">Receptor</keyword>
<dbReference type="Gene3D" id="3.30.450.270">
    <property type="match status" value="1"/>
</dbReference>
<dbReference type="Pfam" id="PF00360">
    <property type="entry name" value="PHY"/>
    <property type="match status" value="1"/>
</dbReference>
<reference evidence="13 14" key="1">
    <citation type="submission" date="2021-08" db="EMBL/GenBank/DDBJ databases">
        <authorList>
            <person name="Peeters C."/>
        </authorList>
    </citation>
    <scope>NUCLEOTIDE SEQUENCE [LARGE SCALE GENOMIC DNA]</scope>
    <source>
        <strain evidence="13 14">LMG 32289</strain>
    </source>
</reference>
<dbReference type="Proteomes" id="UP000706525">
    <property type="component" value="Unassembled WGS sequence"/>
</dbReference>
<feature type="compositionally biased region" description="Low complexity" evidence="10">
    <location>
        <begin position="7"/>
        <end position="25"/>
    </location>
</feature>
<dbReference type="InterPro" id="IPR013654">
    <property type="entry name" value="PAS_2"/>
</dbReference>
<evidence type="ECO:0000259" key="12">
    <source>
        <dbReference type="PROSITE" id="PS50109"/>
    </source>
</evidence>
<feature type="region of interest" description="Disordered" evidence="10">
    <location>
        <begin position="804"/>
        <end position="823"/>
    </location>
</feature>
<keyword evidence="8" id="KW-0157">Chromophore</keyword>
<dbReference type="InterPro" id="IPR003594">
    <property type="entry name" value="HATPase_dom"/>
</dbReference>
<feature type="domain" description="Phytochrome chromophore attachment site" evidence="11">
    <location>
        <begin position="167"/>
        <end position="325"/>
    </location>
</feature>
<evidence type="ECO:0000313" key="13">
    <source>
        <dbReference type="EMBL" id="CAG9167178.1"/>
    </source>
</evidence>
<dbReference type="InterPro" id="IPR035965">
    <property type="entry name" value="PAS-like_dom_sf"/>
</dbReference>
<comment type="similarity">
    <text evidence="2">In the N-terminal section; belongs to the phytochrome family.</text>
</comment>
<dbReference type="SUPFAM" id="SSF47384">
    <property type="entry name" value="Homodimeric domain of signal transducing histidine kinase"/>
    <property type="match status" value="1"/>
</dbReference>
<dbReference type="InterPro" id="IPR036890">
    <property type="entry name" value="HATPase_C_sf"/>
</dbReference>
<evidence type="ECO:0000259" key="11">
    <source>
        <dbReference type="PROSITE" id="PS50046"/>
    </source>
</evidence>
<dbReference type="Gene3D" id="3.30.565.10">
    <property type="entry name" value="Histidine kinase-like ATPase, C-terminal domain"/>
    <property type="match status" value="1"/>
</dbReference>
<dbReference type="InterPro" id="IPR036097">
    <property type="entry name" value="HisK_dim/P_sf"/>
</dbReference>
<dbReference type="EC" id="2.7.13.3" evidence="3"/>
<dbReference type="PROSITE" id="PS50109">
    <property type="entry name" value="HIS_KIN"/>
    <property type="match status" value="1"/>
</dbReference>
<dbReference type="SMART" id="SM00065">
    <property type="entry name" value="GAF"/>
    <property type="match status" value="1"/>
</dbReference>
<gene>
    <name evidence="13" type="primary">cph1</name>
    <name evidence="13" type="ORF">LMG32289_01318</name>
</gene>
<keyword evidence="7" id="KW-0418">Kinase</keyword>
<dbReference type="Pfam" id="PF02518">
    <property type="entry name" value="HATPase_c"/>
    <property type="match status" value="1"/>
</dbReference>
<feature type="domain" description="Histidine kinase" evidence="12">
    <location>
        <begin position="551"/>
        <end position="775"/>
    </location>
</feature>
<dbReference type="InterPro" id="IPR005467">
    <property type="entry name" value="His_kinase_dom"/>
</dbReference>
<comment type="catalytic activity">
    <reaction evidence="1">
        <text>ATP + protein L-histidine = ADP + protein N-phospho-L-histidine.</text>
        <dbReference type="EC" id="2.7.13.3"/>
    </reaction>
</comment>
<dbReference type="Pfam" id="PF01590">
    <property type="entry name" value="GAF"/>
    <property type="match status" value="1"/>
</dbReference>
<evidence type="ECO:0000256" key="3">
    <source>
        <dbReference type="ARBA" id="ARBA00012438"/>
    </source>
</evidence>
<keyword evidence="14" id="KW-1185">Reference proteome</keyword>
<evidence type="ECO:0000256" key="4">
    <source>
        <dbReference type="ARBA" id="ARBA00022543"/>
    </source>
</evidence>
<dbReference type="GO" id="GO:0004673">
    <property type="term" value="F:protein histidine kinase activity"/>
    <property type="evidence" value="ECO:0007669"/>
    <property type="project" value="UniProtKB-EC"/>
</dbReference>
<dbReference type="InterPro" id="IPR016132">
    <property type="entry name" value="Phyto_chromo_attachment"/>
</dbReference>
<evidence type="ECO:0000256" key="1">
    <source>
        <dbReference type="ARBA" id="ARBA00000085"/>
    </source>
</evidence>
<evidence type="ECO:0000256" key="6">
    <source>
        <dbReference type="ARBA" id="ARBA00022679"/>
    </source>
</evidence>
<dbReference type="EMBL" id="CAJZAG010000002">
    <property type="protein sequence ID" value="CAG9167178.1"/>
    <property type="molecule type" value="Genomic_DNA"/>
</dbReference>
<dbReference type="CDD" id="cd00082">
    <property type="entry name" value="HisKA"/>
    <property type="match status" value="1"/>
</dbReference>
<evidence type="ECO:0000256" key="7">
    <source>
        <dbReference type="ARBA" id="ARBA00022777"/>
    </source>
</evidence>
<sequence>MADELTHTPTHTPTQTPTQSPTQETHAIEADCAREPIHIPGGIQPHGFLLSVDAAGHVVQVSANAGALTGGGAEALLGQPLEVVLGERAAGLVLQALSELDTEGIPLYAGSIDDPRGGGHSPLALVVHRYDGVAIVELEPARGTADVFASMYPLVRTFINSLQEVENTDALAVLAAREVHRITGFGRTMVYSFDDEGHGHVIAESLSPGYAGYLGQRFPASDIPPQARALYVRNRIRLIADADYVAAPLVPARHPATGRTTDLTFASLRSISPVHVQYMKNMGTWSSMSMSIVVRGRLWGLISCHHDSARVPPFEVRTACEHIAQVLSLQIEAKEDHAEADYRLELRRRQARLLAAMANADDFIDAIAADPRDLLDLPGATGAAIVFEGRVVRLGDAPEASVIERLVSWFDTRTEDVFATDNLAETWPEYNDFLGEGSSSTAGMLVVSLSRLFRNYVIWFRPEVVRSIRWAGDPRAKLSGLSPSLSPRESFDVWTQTVRQRSAPWRPAEVEIASDFRGALLNLVLRRAEELAQLALELGRVNRELEGFSYTVSHDLRAPLRHIVGYADLLREMELSRLSDRGKHFVERIIAQARFGGKLVDDLLSFSQMGRAALRVQAIDLDDLVARVVADETRELGDRPIEWGNSKLGMVNADPVLLIVVLRNLISNAIKFTGTRTGVDGATVAFIAITRTPGEGKFAGQDVITVRDNGVGFDMRYADKLFGVFQRLHRFEEFPGTGIGLASVRRIIERHGGETWAEGELERGASISFSLPREQASEAAPVHETVIEAAARLAAVSSGQPYRPVFKDTKKVEDDRAEADPAG</sequence>
<dbReference type="Pfam" id="PF08446">
    <property type="entry name" value="PAS_2"/>
    <property type="match status" value="1"/>
</dbReference>
<dbReference type="InterPro" id="IPR029016">
    <property type="entry name" value="GAF-like_dom_sf"/>
</dbReference>
<dbReference type="SMART" id="SM00388">
    <property type="entry name" value="HisKA"/>
    <property type="match status" value="1"/>
</dbReference>
<keyword evidence="4" id="KW-0600">Photoreceptor protein</keyword>
<keyword evidence="5" id="KW-0716">Sensory transduction</keyword>
<evidence type="ECO:0000256" key="2">
    <source>
        <dbReference type="ARBA" id="ARBA00006402"/>
    </source>
</evidence>
<dbReference type="SUPFAM" id="SSF55781">
    <property type="entry name" value="GAF domain-like"/>
    <property type="match status" value="2"/>
</dbReference>
<evidence type="ECO:0000256" key="8">
    <source>
        <dbReference type="ARBA" id="ARBA00022991"/>
    </source>
</evidence>
<feature type="region of interest" description="Disordered" evidence="10">
    <location>
        <begin position="1"/>
        <end position="26"/>
    </location>
</feature>
<dbReference type="InterPro" id="IPR003018">
    <property type="entry name" value="GAF"/>
</dbReference>
<dbReference type="InterPro" id="IPR003661">
    <property type="entry name" value="HisK_dim/P_dom"/>
</dbReference>
<evidence type="ECO:0000256" key="10">
    <source>
        <dbReference type="SAM" id="MobiDB-lite"/>
    </source>
</evidence>
<dbReference type="PRINTS" id="PR01033">
    <property type="entry name" value="PHYTOCHROME"/>
</dbReference>
<dbReference type="Gene3D" id="3.30.450.40">
    <property type="match status" value="1"/>
</dbReference>
<dbReference type="PANTHER" id="PTHR42878">
    <property type="entry name" value="TWO-COMPONENT HISTIDINE KINASE"/>
    <property type="match status" value="1"/>
</dbReference>
<dbReference type="PANTHER" id="PTHR42878:SF15">
    <property type="entry name" value="BACTERIOPHYTOCHROME"/>
    <property type="match status" value="1"/>
</dbReference>
<dbReference type="Gene3D" id="1.10.287.130">
    <property type="match status" value="1"/>
</dbReference>
<dbReference type="RefSeq" id="WP_223983490.1">
    <property type="nucleotide sequence ID" value="NZ_CAJZAG010000002.1"/>
</dbReference>
<proteinExistence type="inferred from homology"/>
<comment type="caution">
    <text evidence="13">The sequence shown here is derived from an EMBL/GenBank/DDBJ whole genome shotgun (WGS) entry which is preliminary data.</text>
</comment>
<evidence type="ECO:0000256" key="5">
    <source>
        <dbReference type="ARBA" id="ARBA00022606"/>
    </source>
</evidence>
<dbReference type="InterPro" id="IPR013515">
    <property type="entry name" value="Phytochrome_cen-reg"/>
</dbReference>
<dbReference type="SMART" id="SM00387">
    <property type="entry name" value="HATPase_c"/>
    <property type="match status" value="1"/>
</dbReference>
<dbReference type="InterPro" id="IPR050351">
    <property type="entry name" value="BphY/WalK/GraS-like"/>
</dbReference>